<keyword evidence="1" id="KW-0472">Membrane</keyword>
<sequence>MEWLQLHDLITPTNPYAALFFGMLVTLIGSIAVFTQTKNKKSSLLILLAGILTILAGVAVLYMLGFYQ</sequence>
<dbReference type="KEGG" id="vhl:BME96_06555"/>
<proteinExistence type="predicted"/>
<dbReference type="Proteomes" id="UP000182945">
    <property type="component" value="Chromosome"/>
</dbReference>
<dbReference type="EMBL" id="CP017962">
    <property type="protein sequence ID" value="APC47850.1"/>
    <property type="molecule type" value="Genomic_DNA"/>
</dbReference>
<keyword evidence="1" id="KW-1133">Transmembrane helix</keyword>
<feature type="transmembrane region" description="Helical" evidence="1">
    <location>
        <begin position="46"/>
        <end position="67"/>
    </location>
</feature>
<dbReference type="RefSeq" id="WP_071648700.1">
    <property type="nucleotide sequence ID" value="NZ_CP017962.1"/>
</dbReference>
<organism evidence="2 3">
    <name type="scientific">Virgibacillus halodenitrificans</name>
    <name type="common">Bacillus halodenitrificans</name>
    <dbReference type="NCBI Taxonomy" id="1482"/>
    <lineage>
        <taxon>Bacteria</taxon>
        <taxon>Bacillati</taxon>
        <taxon>Bacillota</taxon>
        <taxon>Bacilli</taxon>
        <taxon>Bacillales</taxon>
        <taxon>Bacillaceae</taxon>
        <taxon>Virgibacillus</taxon>
    </lineage>
</organism>
<keyword evidence="1" id="KW-0812">Transmembrane</keyword>
<reference evidence="2 3" key="1">
    <citation type="submission" date="2016-11" db="EMBL/GenBank/DDBJ databases">
        <title>Complete genome sequencing of Virgibacillus halodenitrificans PDB-F2.</title>
        <authorList>
            <person name="Sun Z."/>
            <person name="Zhou Y."/>
            <person name="Li H."/>
        </authorList>
    </citation>
    <scope>NUCLEOTIDE SEQUENCE [LARGE SCALE GENOMIC DNA]</scope>
    <source>
        <strain evidence="2 3">PDB-F2</strain>
    </source>
</reference>
<feature type="transmembrane region" description="Helical" evidence="1">
    <location>
        <begin position="16"/>
        <end position="34"/>
    </location>
</feature>
<dbReference type="GeneID" id="71514042"/>
<evidence type="ECO:0000313" key="3">
    <source>
        <dbReference type="Proteomes" id="UP000182945"/>
    </source>
</evidence>
<evidence type="ECO:0000313" key="2">
    <source>
        <dbReference type="EMBL" id="APC47850.1"/>
    </source>
</evidence>
<dbReference type="AlphaFoldDB" id="A0AAC9IZB2"/>
<protein>
    <submittedName>
        <fullName evidence="2">Uncharacterized protein</fullName>
    </submittedName>
</protein>
<accession>A0AAC9IZB2</accession>
<gene>
    <name evidence="2" type="ORF">BME96_06555</name>
</gene>
<evidence type="ECO:0000256" key="1">
    <source>
        <dbReference type="SAM" id="Phobius"/>
    </source>
</evidence>
<name>A0AAC9IZB2_VIRHA</name>